<evidence type="ECO:0000313" key="1">
    <source>
        <dbReference type="EMBL" id="SFT02977.1"/>
    </source>
</evidence>
<dbReference type="OrthoDB" id="328819at2157"/>
<name>A0A1I6UNX6_9EURY</name>
<dbReference type="RefSeq" id="WP_092907276.1">
    <property type="nucleotide sequence ID" value="NZ_FOZS01000005.1"/>
</dbReference>
<evidence type="ECO:0000313" key="2">
    <source>
        <dbReference type="Proteomes" id="UP000199199"/>
    </source>
</evidence>
<dbReference type="AlphaFoldDB" id="A0A1I6UNX6"/>
<evidence type="ECO:0008006" key="3">
    <source>
        <dbReference type="Google" id="ProtNLM"/>
    </source>
</evidence>
<sequence length="441" mass="49415">MVEKDDLFVQRGCELNLGLDNDPCQGAVVLTEGGDLSVRFDDGAVEPYTNLHESWAQIDGSDVHGNNVTIERATVSNLHNFSLTEISTPEVTITKNADLAPGQKTELVIDFDLICFQPSIPPVNQIDDETRATVEHLSGGDRPSLDIPDEKEFHYISTDTADVFGVPFTDTTDRVDYIKNTERPVRTGKIRVKQQRAGDLSHRVERAAEIVTKILEVSQLVQETAPRYIRTKITAIDNTPSDDMDTHYEVLKSGGTSNVSAAFAPFPDKVIWTNFSEYVEEAYDNYTPYVRENLHLRQVLGYYIDARDPNRPVEGKLLSVCSAIELLALWHAREEQISEATGEKIQHLITKLDVETNDLAQMVVSEPSNLNIPEYFWRDARNHVSHGAPNMPIGDLIATQGAVMVLLKRIIRNQLLGSENESFEKLYSMEPRPSISFAEES</sequence>
<dbReference type="EMBL" id="FOZS01000005">
    <property type="protein sequence ID" value="SFT02977.1"/>
    <property type="molecule type" value="Genomic_DNA"/>
</dbReference>
<reference evidence="2" key="1">
    <citation type="submission" date="2016-10" db="EMBL/GenBank/DDBJ databases">
        <authorList>
            <person name="Varghese N."/>
            <person name="Submissions S."/>
        </authorList>
    </citation>
    <scope>NUCLEOTIDE SEQUENCE [LARGE SCALE GENOMIC DNA]</scope>
    <source>
        <strain evidence="2">DSM 22427</strain>
    </source>
</reference>
<gene>
    <name evidence="1" type="ORF">SAMN04488556_3960</name>
</gene>
<proteinExistence type="predicted"/>
<keyword evidence="2" id="KW-1185">Reference proteome</keyword>
<dbReference type="Proteomes" id="UP000199199">
    <property type="component" value="Unassembled WGS sequence"/>
</dbReference>
<accession>A0A1I6UNX6</accession>
<protein>
    <recommendedName>
        <fullName evidence="3">ApeA N-terminal domain-containing protein</fullName>
    </recommendedName>
</protein>
<organism evidence="1 2">
    <name type="scientific">Halostagnicola kamekurae</name>
    <dbReference type="NCBI Taxonomy" id="619731"/>
    <lineage>
        <taxon>Archaea</taxon>
        <taxon>Methanobacteriati</taxon>
        <taxon>Methanobacteriota</taxon>
        <taxon>Stenosarchaea group</taxon>
        <taxon>Halobacteria</taxon>
        <taxon>Halobacteriales</taxon>
        <taxon>Natrialbaceae</taxon>
        <taxon>Halostagnicola</taxon>
    </lineage>
</organism>